<proteinExistence type="predicted"/>
<keyword evidence="4" id="KW-1185">Reference proteome</keyword>
<protein>
    <submittedName>
        <fullName evidence="3">Uncharacterized protein</fullName>
    </submittedName>
</protein>
<evidence type="ECO:0000313" key="3">
    <source>
        <dbReference type="EMBL" id="GBO45875.1"/>
    </source>
</evidence>
<accession>A0A4Y2X899</accession>
<evidence type="ECO:0000313" key="4">
    <source>
        <dbReference type="Proteomes" id="UP000499080"/>
    </source>
</evidence>
<dbReference type="AlphaFoldDB" id="A0A4Y2X899"/>
<evidence type="ECO:0000313" key="2">
    <source>
        <dbReference type="EMBL" id="GBO45874.1"/>
    </source>
</evidence>
<reference evidence="3 4" key="1">
    <citation type="journal article" date="2019" name="Sci. Rep.">
        <title>Orb-weaving spider Araneus ventricosus genome elucidates the spidroin gene catalogue.</title>
        <authorList>
            <person name="Kono N."/>
            <person name="Nakamura H."/>
            <person name="Ohtoshi R."/>
            <person name="Moran D.A.P."/>
            <person name="Shinohara A."/>
            <person name="Yoshida Y."/>
            <person name="Fujiwara M."/>
            <person name="Mori M."/>
            <person name="Tomita M."/>
            <person name="Arakawa K."/>
        </authorList>
    </citation>
    <scope>NUCLEOTIDE SEQUENCE [LARGE SCALE GENOMIC DNA]</scope>
</reference>
<organism evidence="3 4">
    <name type="scientific">Araneus ventricosus</name>
    <name type="common">Orbweaver spider</name>
    <name type="synonym">Epeira ventricosa</name>
    <dbReference type="NCBI Taxonomy" id="182803"/>
    <lineage>
        <taxon>Eukaryota</taxon>
        <taxon>Metazoa</taxon>
        <taxon>Ecdysozoa</taxon>
        <taxon>Arthropoda</taxon>
        <taxon>Chelicerata</taxon>
        <taxon>Arachnida</taxon>
        <taxon>Araneae</taxon>
        <taxon>Araneomorphae</taxon>
        <taxon>Entelegynae</taxon>
        <taxon>Araneoidea</taxon>
        <taxon>Araneidae</taxon>
        <taxon>Araneus</taxon>
    </lineage>
</organism>
<evidence type="ECO:0000256" key="1">
    <source>
        <dbReference type="SAM" id="MobiDB-lite"/>
    </source>
</evidence>
<comment type="caution">
    <text evidence="3">The sequence shown here is derived from an EMBL/GenBank/DDBJ whole genome shotgun (WGS) entry which is preliminary data.</text>
</comment>
<gene>
    <name evidence="3" type="ORF">AVEN_34259_1</name>
    <name evidence="2" type="ORF">AVEN_9027_1</name>
</gene>
<name>A0A4Y2X899_ARAVE</name>
<sequence>MAVLLMATSGKQLTPSPHARPDMKTLALDMKIERPPEDIYTHLNFPYQCLAMDLMHVTSHPPTRDLPEAAIGQTSTADSELLLFLSRL</sequence>
<dbReference type="EMBL" id="BGPR01073201">
    <property type="protein sequence ID" value="GBO45875.1"/>
    <property type="molecule type" value="Genomic_DNA"/>
</dbReference>
<dbReference type="EMBL" id="BGPR01073200">
    <property type="protein sequence ID" value="GBO45874.1"/>
    <property type="molecule type" value="Genomic_DNA"/>
</dbReference>
<dbReference type="Proteomes" id="UP000499080">
    <property type="component" value="Unassembled WGS sequence"/>
</dbReference>
<feature type="region of interest" description="Disordered" evidence="1">
    <location>
        <begin position="1"/>
        <end position="21"/>
    </location>
</feature>